<evidence type="ECO:0000256" key="2">
    <source>
        <dbReference type="ARBA" id="ARBA00022729"/>
    </source>
</evidence>
<dbReference type="InterPro" id="IPR002509">
    <property type="entry name" value="NODB_dom"/>
</dbReference>
<keyword evidence="2" id="KW-0732">Signal</keyword>
<dbReference type="GO" id="GO:0005576">
    <property type="term" value="C:extracellular region"/>
    <property type="evidence" value="ECO:0007669"/>
    <property type="project" value="UniProtKB-SubCell"/>
</dbReference>
<organism evidence="4 5">
    <name type="scientific">Blastococcus haudaquaticus</name>
    <dbReference type="NCBI Taxonomy" id="1938745"/>
    <lineage>
        <taxon>Bacteria</taxon>
        <taxon>Bacillati</taxon>
        <taxon>Actinomycetota</taxon>
        <taxon>Actinomycetes</taxon>
        <taxon>Geodermatophilales</taxon>
        <taxon>Geodermatophilaceae</taxon>
        <taxon>Blastococcus</taxon>
    </lineage>
</organism>
<evidence type="ECO:0000259" key="3">
    <source>
        <dbReference type="PROSITE" id="PS51677"/>
    </source>
</evidence>
<sequence length="246" mass="26828">MADDRPGAAPRPLPTVLMYHSISPAQTADPNLLRVHPERLDAQLRTLRRLGLTGVSLAELVDAHDRGEGARLVGLTFDDGYVDFLEHAVPILDRHGMTGTVYVVAGRLAGQNDWDEGPRLDLLSADQVRQVAALGHEVGSHSSTHAHLAGLDAGTLRNEVAESRRVLEEVLDAPVRGFCYPYGDFDAAAADAVRAAGYDHACVTRDYSVADRHTLPRFYVGDRDTGPRLAAKLARHHIVRRRSGPR</sequence>
<dbReference type="Proteomes" id="UP000219482">
    <property type="component" value="Unassembled WGS sequence"/>
</dbReference>
<accession>A0A286GY22</accession>
<dbReference type="RefSeq" id="WP_200814729.1">
    <property type="nucleotide sequence ID" value="NZ_OCNK01000003.1"/>
</dbReference>
<dbReference type="PANTHER" id="PTHR34216:SF3">
    <property type="entry name" value="POLY-BETA-1,6-N-ACETYL-D-GLUCOSAMINE N-DEACETYLASE"/>
    <property type="match status" value="1"/>
</dbReference>
<dbReference type="InterPro" id="IPR051398">
    <property type="entry name" value="Polysacch_Deacetylase"/>
</dbReference>
<evidence type="ECO:0000256" key="1">
    <source>
        <dbReference type="ARBA" id="ARBA00004613"/>
    </source>
</evidence>
<evidence type="ECO:0000313" key="5">
    <source>
        <dbReference type="Proteomes" id="UP000219482"/>
    </source>
</evidence>
<dbReference type="GO" id="GO:0005975">
    <property type="term" value="P:carbohydrate metabolic process"/>
    <property type="evidence" value="ECO:0007669"/>
    <property type="project" value="InterPro"/>
</dbReference>
<evidence type="ECO:0000313" key="4">
    <source>
        <dbReference type="EMBL" id="SOE00435.1"/>
    </source>
</evidence>
<dbReference type="Gene3D" id="3.20.20.370">
    <property type="entry name" value="Glycoside hydrolase/deacetylase"/>
    <property type="match status" value="1"/>
</dbReference>
<dbReference type="PANTHER" id="PTHR34216">
    <property type="match status" value="1"/>
</dbReference>
<feature type="domain" description="NodB homology" evidence="3">
    <location>
        <begin position="71"/>
        <end position="246"/>
    </location>
</feature>
<proteinExistence type="predicted"/>
<dbReference type="SUPFAM" id="SSF88713">
    <property type="entry name" value="Glycoside hydrolase/deacetylase"/>
    <property type="match status" value="1"/>
</dbReference>
<dbReference type="Pfam" id="PF01522">
    <property type="entry name" value="Polysacc_deac_1"/>
    <property type="match status" value="1"/>
</dbReference>
<dbReference type="PROSITE" id="PS51677">
    <property type="entry name" value="NODB"/>
    <property type="match status" value="1"/>
</dbReference>
<name>A0A286GY22_9ACTN</name>
<protein>
    <submittedName>
        <fullName evidence="4">Polysaccharide deacetylase</fullName>
    </submittedName>
</protein>
<reference evidence="5" key="1">
    <citation type="submission" date="2017-09" db="EMBL/GenBank/DDBJ databases">
        <authorList>
            <person name="Varghese N."/>
            <person name="Submissions S."/>
        </authorList>
    </citation>
    <scope>NUCLEOTIDE SEQUENCE [LARGE SCALE GENOMIC DNA]</scope>
    <source>
        <strain evidence="5">DSM 44270</strain>
    </source>
</reference>
<dbReference type="GO" id="GO:0016810">
    <property type="term" value="F:hydrolase activity, acting on carbon-nitrogen (but not peptide) bonds"/>
    <property type="evidence" value="ECO:0007669"/>
    <property type="project" value="InterPro"/>
</dbReference>
<dbReference type="InterPro" id="IPR011330">
    <property type="entry name" value="Glyco_hydro/deAcase_b/a-brl"/>
</dbReference>
<gene>
    <name evidence="4" type="ORF">SAMN06272739_2592</name>
</gene>
<keyword evidence="5" id="KW-1185">Reference proteome</keyword>
<dbReference type="EMBL" id="OCNK01000003">
    <property type="protein sequence ID" value="SOE00435.1"/>
    <property type="molecule type" value="Genomic_DNA"/>
</dbReference>
<dbReference type="CDD" id="cd10918">
    <property type="entry name" value="CE4_NodB_like_5s_6s"/>
    <property type="match status" value="1"/>
</dbReference>
<dbReference type="AlphaFoldDB" id="A0A286GY22"/>
<comment type="subcellular location">
    <subcellularLocation>
        <location evidence="1">Secreted</location>
    </subcellularLocation>
</comment>